<proteinExistence type="inferred from homology"/>
<feature type="domain" description="PLD phosphodiesterase" evidence="3">
    <location>
        <begin position="407"/>
        <end position="433"/>
    </location>
</feature>
<sequence>MLRTDHDDFGDRYNEMWGQKGWFKPSCVPITIILVLIVLVVLLPLLDAAEKRSALHSAFQSALCNQNCSFRLVESIPENMSYKNNTINNPSTFDVWSDMISSAHKTIEIASFYWTLRNSDVVTTYPGMKQGEAVFNALLDAGKNRGISIKIAQSQPSQTSPNIDTEILAKKGAAKVRSVNMLKLVGGGVLHTKLWIIDRSLVYVGSANTDWRSLTQVKEMGLFISNCSCLVHDISKIFDVIYTVLQVYWSMGLENAEIPDKWPDSLATQFNAITPLITNVNYNPAAVYVSSSPPQFCPLGRTTDIGSILDVIQKADHFIYIAVMDYIPMMIYSSKPTFWPVIDNALRAMAIDHRVEVRLLISSWNHTRRDEIFFLKSLENLSGLKGVRVKVKLFVVPSDEEEKKIPFARVNHNKYMVTDNIAYVGTSNWSGDYFTNTAGLGVIIEGNSDIRDQLEAVFLRDWNSEFAFPLPS</sequence>
<organism evidence="4 5">
    <name type="scientific">Ranatra chinensis</name>
    <dbReference type="NCBI Taxonomy" id="642074"/>
    <lineage>
        <taxon>Eukaryota</taxon>
        <taxon>Metazoa</taxon>
        <taxon>Ecdysozoa</taxon>
        <taxon>Arthropoda</taxon>
        <taxon>Hexapoda</taxon>
        <taxon>Insecta</taxon>
        <taxon>Pterygota</taxon>
        <taxon>Neoptera</taxon>
        <taxon>Paraneoptera</taxon>
        <taxon>Hemiptera</taxon>
        <taxon>Heteroptera</taxon>
        <taxon>Panheteroptera</taxon>
        <taxon>Nepomorpha</taxon>
        <taxon>Nepidae</taxon>
        <taxon>Ranatrinae</taxon>
        <taxon>Ranatra</taxon>
    </lineage>
</organism>
<evidence type="ECO:0000313" key="5">
    <source>
        <dbReference type="Proteomes" id="UP001558652"/>
    </source>
</evidence>
<dbReference type="PANTHER" id="PTHR10185:SF17">
    <property type="entry name" value="GM01519P-RELATED"/>
    <property type="match status" value="1"/>
</dbReference>
<evidence type="ECO:0000313" key="4">
    <source>
        <dbReference type="EMBL" id="KAL1130822.1"/>
    </source>
</evidence>
<dbReference type="InterPro" id="IPR050874">
    <property type="entry name" value="Diverse_PLD-related"/>
</dbReference>
<dbReference type="EMBL" id="JBFDAA010000007">
    <property type="protein sequence ID" value="KAL1130822.1"/>
    <property type="molecule type" value="Genomic_DNA"/>
</dbReference>
<dbReference type="PROSITE" id="PS50035">
    <property type="entry name" value="PLD"/>
    <property type="match status" value="2"/>
</dbReference>
<keyword evidence="2" id="KW-1133">Transmembrane helix</keyword>
<dbReference type="PANTHER" id="PTHR10185">
    <property type="entry name" value="PHOSPHOLIPASE D - RELATED"/>
    <property type="match status" value="1"/>
</dbReference>
<keyword evidence="2" id="KW-0472">Membrane</keyword>
<comment type="caution">
    <text evidence="4">The sequence shown here is derived from an EMBL/GenBank/DDBJ whole genome shotgun (WGS) entry which is preliminary data.</text>
</comment>
<dbReference type="InterPro" id="IPR032803">
    <property type="entry name" value="PLDc_3"/>
</dbReference>
<dbReference type="SUPFAM" id="SSF56024">
    <property type="entry name" value="Phospholipase D/nuclease"/>
    <property type="match status" value="2"/>
</dbReference>
<feature type="domain" description="PLD phosphodiesterase" evidence="3">
    <location>
        <begin position="186"/>
        <end position="213"/>
    </location>
</feature>
<comment type="similarity">
    <text evidence="1">Belongs to the phospholipase D family.</text>
</comment>
<evidence type="ECO:0000256" key="1">
    <source>
        <dbReference type="ARBA" id="ARBA00008664"/>
    </source>
</evidence>
<dbReference type="Gene3D" id="3.30.870.10">
    <property type="entry name" value="Endonuclease Chain A"/>
    <property type="match status" value="2"/>
</dbReference>
<evidence type="ECO:0000256" key="2">
    <source>
        <dbReference type="SAM" id="Phobius"/>
    </source>
</evidence>
<dbReference type="CDD" id="cd09107">
    <property type="entry name" value="PLDc_vPLD3_4_5_like_2"/>
    <property type="match status" value="1"/>
</dbReference>
<keyword evidence="5" id="KW-1185">Reference proteome</keyword>
<dbReference type="AlphaFoldDB" id="A0ABD0YW72"/>
<dbReference type="CDD" id="cd09106">
    <property type="entry name" value="PLDc_vPLD3_4_5_like_1"/>
    <property type="match status" value="1"/>
</dbReference>
<evidence type="ECO:0000259" key="3">
    <source>
        <dbReference type="PROSITE" id="PS50035"/>
    </source>
</evidence>
<gene>
    <name evidence="4" type="ORF">AAG570_012063</name>
</gene>
<dbReference type="InterPro" id="IPR001736">
    <property type="entry name" value="PLipase_D/transphosphatidylase"/>
</dbReference>
<dbReference type="SMART" id="SM00155">
    <property type="entry name" value="PLDc"/>
    <property type="match status" value="2"/>
</dbReference>
<protein>
    <recommendedName>
        <fullName evidence="3">PLD phosphodiesterase domain-containing protein</fullName>
    </recommendedName>
</protein>
<accession>A0ABD0YW72</accession>
<dbReference type="Pfam" id="PF13918">
    <property type="entry name" value="PLDc_3"/>
    <property type="match status" value="1"/>
</dbReference>
<keyword evidence="2" id="KW-0812">Transmembrane</keyword>
<feature type="transmembrane region" description="Helical" evidence="2">
    <location>
        <begin position="22"/>
        <end position="46"/>
    </location>
</feature>
<dbReference type="Proteomes" id="UP001558652">
    <property type="component" value="Unassembled WGS sequence"/>
</dbReference>
<name>A0ABD0YW72_9HEMI</name>
<reference evidence="4 5" key="1">
    <citation type="submission" date="2024-07" db="EMBL/GenBank/DDBJ databases">
        <title>Chromosome-level genome assembly of the water stick insect Ranatra chinensis (Heteroptera: Nepidae).</title>
        <authorList>
            <person name="Liu X."/>
        </authorList>
    </citation>
    <scope>NUCLEOTIDE SEQUENCE [LARGE SCALE GENOMIC DNA]</scope>
    <source>
        <strain evidence="4">Cailab_2021Rc</strain>
        <tissue evidence="4">Muscle</tissue>
    </source>
</reference>